<comment type="caution">
    <text evidence="3">The sequence shown here is derived from an EMBL/GenBank/DDBJ whole genome shotgun (WGS) entry which is preliminary data.</text>
</comment>
<proteinExistence type="predicted"/>
<dbReference type="Proteomes" id="UP000596742">
    <property type="component" value="Unassembled WGS sequence"/>
</dbReference>
<dbReference type="PANTHER" id="PTHR34605">
    <property type="entry name" value="PHAGE_INTEGRASE DOMAIN-CONTAINING PROTEIN"/>
    <property type="match status" value="1"/>
</dbReference>
<dbReference type="OrthoDB" id="6110137at2759"/>
<dbReference type="InterPro" id="IPR044068">
    <property type="entry name" value="CB"/>
</dbReference>
<organism evidence="3 4">
    <name type="scientific">Mytilus galloprovincialis</name>
    <name type="common">Mediterranean mussel</name>
    <dbReference type="NCBI Taxonomy" id="29158"/>
    <lineage>
        <taxon>Eukaryota</taxon>
        <taxon>Metazoa</taxon>
        <taxon>Spiralia</taxon>
        <taxon>Lophotrochozoa</taxon>
        <taxon>Mollusca</taxon>
        <taxon>Bivalvia</taxon>
        <taxon>Autobranchia</taxon>
        <taxon>Pteriomorphia</taxon>
        <taxon>Mytilida</taxon>
        <taxon>Mytiloidea</taxon>
        <taxon>Mytilidae</taxon>
        <taxon>Mytilinae</taxon>
        <taxon>Mytilus</taxon>
    </lineage>
</organism>
<dbReference type="GO" id="GO:0003677">
    <property type="term" value="F:DNA binding"/>
    <property type="evidence" value="ECO:0007669"/>
    <property type="project" value="UniProtKB-KW"/>
</dbReference>
<dbReference type="Pfam" id="PF13102">
    <property type="entry name" value="Phage_int_SAM_5"/>
    <property type="match status" value="1"/>
</dbReference>
<name>A0A8B6E9M1_MYTGA</name>
<dbReference type="InterPro" id="IPR036514">
    <property type="entry name" value="SGNH_hydro_sf"/>
</dbReference>
<dbReference type="InterPro" id="IPR052925">
    <property type="entry name" value="Phage_Integrase-like_Recomb"/>
</dbReference>
<dbReference type="InterPro" id="IPR010998">
    <property type="entry name" value="Integrase_recombinase_N"/>
</dbReference>
<keyword evidence="4" id="KW-1185">Reference proteome</keyword>
<dbReference type="PROSITE" id="PS51900">
    <property type="entry name" value="CB"/>
    <property type="match status" value="1"/>
</dbReference>
<feature type="domain" description="Core-binding (CB)" evidence="2">
    <location>
        <begin position="1"/>
        <end position="83"/>
    </location>
</feature>
<evidence type="ECO:0000313" key="3">
    <source>
        <dbReference type="EMBL" id="VDI31239.1"/>
    </source>
</evidence>
<dbReference type="AlphaFoldDB" id="A0A8B6E9M1"/>
<gene>
    <name evidence="3" type="ORF">MGAL_10B055004</name>
</gene>
<accession>A0A8B6E9M1</accession>
<reference evidence="3" key="1">
    <citation type="submission" date="2018-11" db="EMBL/GenBank/DDBJ databases">
        <authorList>
            <person name="Alioto T."/>
            <person name="Alioto T."/>
        </authorList>
    </citation>
    <scope>NUCLEOTIDE SEQUENCE</scope>
</reference>
<evidence type="ECO:0000313" key="4">
    <source>
        <dbReference type="Proteomes" id="UP000596742"/>
    </source>
</evidence>
<dbReference type="CDD" id="cd00229">
    <property type="entry name" value="SGNH_hydrolase"/>
    <property type="match status" value="1"/>
</dbReference>
<dbReference type="EMBL" id="UYJE01004769">
    <property type="protein sequence ID" value="VDI31239.1"/>
    <property type="molecule type" value="Genomic_DNA"/>
</dbReference>
<dbReference type="InterPro" id="IPR025269">
    <property type="entry name" value="SAM-like_dom"/>
</dbReference>
<evidence type="ECO:0000259" key="2">
    <source>
        <dbReference type="PROSITE" id="PS51900"/>
    </source>
</evidence>
<dbReference type="Gene3D" id="3.40.50.1110">
    <property type="entry name" value="SGNH hydrolase"/>
    <property type="match status" value="1"/>
</dbReference>
<dbReference type="SUPFAM" id="SSF47823">
    <property type="entry name" value="lambda integrase-like, N-terminal domain"/>
    <property type="match status" value="1"/>
</dbReference>
<keyword evidence="1" id="KW-0238">DNA-binding</keyword>
<dbReference type="PANTHER" id="PTHR34605:SF3">
    <property type="entry name" value="P CELL-TYPE AGGLUTINATION PROTEIN MAP4-LIKE-RELATED"/>
    <property type="match status" value="1"/>
</dbReference>
<dbReference type="SUPFAM" id="SSF52266">
    <property type="entry name" value="SGNH hydrolase"/>
    <property type="match status" value="1"/>
</dbReference>
<dbReference type="Gene3D" id="1.10.150.130">
    <property type="match status" value="1"/>
</dbReference>
<sequence length="342" mass="38928">MEILDVEVEKLVHFSMAKNTWKTYKTALESLAKFSKEYGLNVSWPIQIDVLTRFIAYLSYSGLTSSTINTYLSRISHKHNLLGVTDTTCTFIVSKMLEGVRRKSPKLSDIRAPVTLEILHKIVRSLPSVCSSHYESCLFASAFSLACFALLRIGELTADTNTDIGAHTIFINDLSLKFSNSKYELHLKICSSKADQRVEENLRCYQPPQILIIHLGSNDLGLIKGKELIEQIRLDIIRLHVLLPNLFLVWSEILPRRYWHLAENQVAINSTRKRVNAAVRNIFKEELNHGLVICHPNIKVQERNLFRHDGVHLSDIGNDVFLNNVQGALESFASSDRRVFPN</sequence>
<evidence type="ECO:0000256" key="1">
    <source>
        <dbReference type="ARBA" id="ARBA00023125"/>
    </source>
</evidence>
<protein>
    <recommendedName>
        <fullName evidence="2">Core-binding (CB) domain-containing protein</fullName>
    </recommendedName>
</protein>